<reference evidence="6" key="1">
    <citation type="submission" date="2016-04" db="EMBL/GenBank/DDBJ databases">
        <authorList>
            <person name="Evans L.H."/>
            <person name="Alamgir A."/>
            <person name="Owens N."/>
            <person name="Weber N.D."/>
            <person name="Virtaneva K."/>
            <person name="Barbian K."/>
            <person name="Babar A."/>
            <person name="Rosenke K."/>
        </authorList>
    </citation>
    <scope>NUCLEOTIDE SEQUENCE [LARGE SCALE GENOMIC DNA]</scope>
    <source>
        <strain evidence="6">CBS 101.48</strain>
    </source>
</reference>
<feature type="compositionally biased region" description="Basic and acidic residues" evidence="5">
    <location>
        <begin position="254"/>
        <end position="269"/>
    </location>
</feature>
<keyword evidence="7" id="KW-1185">Reference proteome</keyword>
<feature type="compositionally biased region" description="Basic residues" evidence="5">
    <location>
        <begin position="131"/>
        <end position="144"/>
    </location>
</feature>
<dbReference type="Proteomes" id="UP000078561">
    <property type="component" value="Unassembled WGS sequence"/>
</dbReference>
<evidence type="ECO:0000313" key="6">
    <source>
        <dbReference type="EMBL" id="SAL94787.1"/>
    </source>
</evidence>
<organism evidence="6">
    <name type="scientific">Absidia glauca</name>
    <name type="common">Pin mould</name>
    <dbReference type="NCBI Taxonomy" id="4829"/>
    <lineage>
        <taxon>Eukaryota</taxon>
        <taxon>Fungi</taxon>
        <taxon>Fungi incertae sedis</taxon>
        <taxon>Mucoromycota</taxon>
        <taxon>Mucoromycotina</taxon>
        <taxon>Mucoromycetes</taxon>
        <taxon>Mucorales</taxon>
        <taxon>Cunninghamellaceae</taxon>
        <taxon>Absidia</taxon>
    </lineage>
</organism>
<evidence type="ECO:0000256" key="3">
    <source>
        <dbReference type="ARBA" id="ARBA00023163"/>
    </source>
</evidence>
<gene>
    <name evidence="6" type="primary">ABSGL_00073.1 scaffold 134</name>
</gene>
<comment type="subcellular location">
    <subcellularLocation>
        <location evidence="1">Nucleus</location>
    </subcellularLocation>
</comment>
<evidence type="ECO:0000256" key="1">
    <source>
        <dbReference type="ARBA" id="ARBA00004123"/>
    </source>
</evidence>
<dbReference type="OrthoDB" id="5836119at2759"/>
<dbReference type="InterPro" id="IPR007811">
    <property type="entry name" value="RPC4"/>
</dbReference>
<dbReference type="GO" id="GO:0005666">
    <property type="term" value="C:RNA polymerase III complex"/>
    <property type="evidence" value="ECO:0007669"/>
    <property type="project" value="InterPro"/>
</dbReference>
<sequence length="453" mass="48439">MSETPTNSTVKKQTRRFAPTLRGGSRGRSDRGTPGASESPAPAPAPAPAPTVSTEAPIGHIRSEPSEGRLQSIHGPKTRGGAAKMKFKPTIPTKRNKKEAVAIEEAPKAESSSGRGGFRGGHRGRGDGRGRGRGGRGGRGRGRGRGMVVEEVTASGIFSLGPSAMSSRGRSGMAGSGAATYGGDTSRTEVDDGTETDMGVLFAEANDGYTPVVFPHVPRLAGELDPADLTNPKAKIPWLTTTTSKPDKEDDMEAEVKSETMDQADDRSHSPLPPRETWMMDEDAPAQNIFAVNEKNKAVSVADDELLFFQLPAVVPMFKKPAGDEDDEMKDVKDEEEVDKVKAQLPLAAQKVSMEEQMAAMDLSDMPQGQIGKLVVLKSGKMKLKLGNVLLDIEQGMRSSFLENVMSVNTDTKKAVELGHIVQKFTCVPNMNALLKDHEEMGNGIYHGGDLGY</sequence>
<feature type="compositionally biased region" description="Basic and acidic residues" evidence="5">
    <location>
        <begin position="98"/>
        <end position="108"/>
    </location>
</feature>
<keyword evidence="3" id="KW-0804">Transcription</keyword>
<dbReference type="Pfam" id="PF05132">
    <property type="entry name" value="RNA_pol_Rpc4"/>
    <property type="match status" value="1"/>
</dbReference>
<feature type="region of interest" description="Disordered" evidence="5">
    <location>
        <begin position="1"/>
        <end position="192"/>
    </location>
</feature>
<dbReference type="AlphaFoldDB" id="A0A168KJT7"/>
<dbReference type="FunCoup" id="A0A168KJT7">
    <property type="interactions" value="53"/>
</dbReference>
<evidence type="ECO:0000256" key="2">
    <source>
        <dbReference type="ARBA" id="ARBA00022478"/>
    </source>
</evidence>
<dbReference type="InParanoid" id="A0A168KJT7"/>
<feature type="compositionally biased region" description="Polar residues" evidence="5">
    <location>
        <begin position="1"/>
        <end position="11"/>
    </location>
</feature>
<dbReference type="STRING" id="4829.A0A168KJT7"/>
<accession>A0A168KJT7</accession>
<keyword evidence="2" id="KW-0240">DNA-directed RNA polymerase</keyword>
<dbReference type="PANTHER" id="PTHR13408:SF0">
    <property type="entry name" value="DNA-DIRECTED RNA POLYMERASE III SUBUNIT RPC4"/>
    <property type="match status" value="1"/>
</dbReference>
<proteinExistence type="predicted"/>
<protein>
    <recommendedName>
        <fullName evidence="8">DNA-directed RNA polymerase III subunit RPC4</fullName>
    </recommendedName>
</protein>
<name>A0A168KJT7_ABSGL</name>
<feature type="compositionally biased region" description="Low complexity" evidence="5">
    <location>
        <begin position="163"/>
        <end position="179"/>
    </location>
</feature>
<dbReference type="PANTHER" id="PTHR13408">
    <property type="entry name" value="DNA-DIRECTED RNA POLYMERASE III"/>
    <property type="match status" value="1"/>
</dbReference>
<evidence type="ECO:0000313" key="7">
    <source>
        <dbReference type="Proteomes" id="UP000078561"/>
    </source>
</evidence>
<dbReference type="GO" id="GO:0042797">
    <property type="term" value="P:tRNA transcription by RNA polymerase III"/>
    <property type="evidence" value="ECO:0007669"/>
    <property type="project" value="TreeGrafter"/>
</dbReference>
<dbReference type="OMA" id="GTWDKTV"/>
<dbReference type="GO" id="GO:0003677">
    <property type="term" value="F:DNA binding"/>
    <property type="evidence" value="ECO:0007669"/>
    <property type="project" value="InterPro"/>
</dbReference>
<keyword evidence="4" id="KW-0539">Nucleus</keyword>
<evidence type="ECO:0008006" key="8">
    <source>
        <dbReference type="Google" id="ProtNLM"/>
    </source>
</evidence>
<feature type="region of interest" description="Disordered" evidence="5">
    <location>
        <begin position="239"/>
        <end position="276"/>
    </location>
</feature>
<dbReference type="EMBL" id="LT549935">
    <property type="protein sequence ID" value="SAL94787.1"/>
    <property type="molecule type" value="Genomic_DNA"/>
</dbReference>
<evidence type="ECO:0000256" key="4">
    <source>
        <dbReference type="ARBA" id="ARBA00023242"/>
    </source>
</evidence>
<evidence type="ECO:0000256" key="5">
    <source>
        <dbReference type="SAM" id="MobiDB-lite"/>
    </source>
</evidence>